<organism evidence="2 3">
    <name type="scientific">Eubacterium callanderi</name>
    <dbReference type="NCBI Taxonomy" id="53442"/>
    <lineage>
        <taxon>Bacteria</taxon>
        <taxon>Bacillati</taxon>
        <taxon>Bacillota</taxon>
        <taxon>Clostridia</taxon>
        <taxon>Eubacteriales</taxon>
        <taxon>Eubacteriaceae</taxon>
        <taxon>Eubacterium</taxon>
    </lineage>
</organism>
<reference key="1">
    <citation type="submission" date="2010-09" db="EMBL/GenBank/DDBJ databases">
        <authorList>
            <person name="Roh H."/>
            <person name="Ko H.-J."/>
            <person name="Kim D."/>
            <person name="Choi D.G."/>
            <person name="Park S."/>
            <person name="Kim S."/>
            <person name="Kim K.H."/>
            <person name="Chang I.S."/>
            <person name="Choi I.-G."/>
        </authorList>
    </citation>
    <scope>NUCLEOTIDE SEQUENCE</scope>
    <source>
        <strain>KIST612</strain>
    </source>
</reference>
<dbReference type="HOGENOM" id="CLU_3216398_0_0_9"/>
<evidence type="ECO:0000256" key="1">
    <source>
        <dbReference type="SAM" id="MobiDB-lite"/>
    </source>
</evidence>
<evidence type="ECO:0000313" key="2">
    <source>
        <dbReference type="EMBL" id="ADO37083.1"/>
    </source>
</evidence>
<feature type="region of interest" description="Disordered" evidence="1">
    <location>
        <begin position="14"/>
        <end position="44"/>
    </location>
</feature>
<protein>
    <submittedName>
        <fullName evidence="2">Uncharacterized protein</fullName>
    </submittedName>
</protein>
<keyword evidence="3" id="KW-1185">Reference proteome</keyword>
<proteinExistence type="predicted"/>
<name>E3GMM0_9FIRM</name>
<sequence length="44" mass="4782">MAYKSRRCAPVLRATPAAVRPSQNPDGFFYTSGQPGDAGRFSSY</sequence>
<evidence type="ECO:0000313" key="3">
    <source>
        <dbReference type="Proteomes" id="UP000006873"/>
    </source>
</evidence>
<reference evidence="2 3" key="2">
    <citation type="journal article" date="2011" name="J. Bacteriol.">
        <title>Complete genome sequence of a carbon monoxide-utilizing acetogen, Eubacterium limosum KIST612.</title>
        <authorList>
            <person name="Roh H."/>
            <person name="Ko H.J."/>
            <person name="Kim D."/>
            <person name="Choi D.G."/>
            <person name="Park S."/>
            <person name="Kim S."/>
            <person name="Chang I.S."/>
            <person name="Choi I.G."/>
        </authorList>
    </citation>
    <scope>NUCLEOTIDE SEQUENCE [LARGE SCALE GENOMIC DNA]</scope>
    <source>
        <strain evidence="2 3">KIST612</strain>
    </source>
</reference>
<gene>
    <name evidence="2" type="ordered locus">ELI_2100</name>
</gene>
<dbReference type="EMBL" id="CP002273">
    <property type="protein sequence ID" value="ADO37083.1"/>
    <property type="molecule type" value="Genomic_DNA"/>
</dbReference>
<dbReference type="AlphaFoldDB" id="E3GMM0"/>
<dbReference type="KEGG" id="elm:ELI_2100"/>
<dbReference type="Proteomes" id="UP000006873">
    <property type="component" value="Chromosome"/>
</dbReference>
<accession>E3GMM0</accession>